<evidence type="ECO:0000256" key="16">
    <source>
        <dbReference type="RuleBase" id="RU003694"/>
    </source>
</evidence>
<dbReference type="CDD" id="cd00834">
    <property type="entry name" value="KAS_I_II"/>
    <property type="match status" value="1"/>
</dbReference>
<comment type="catalytic activity">
    <reaction evidence="13 14">
        <text>a fatty acyl-[ACP] + malonyl-[ACP] + H(+) = a 3-oxoacyl-[ACP] + holo-[ACP] + CO2</text>
        <dbReference type="Rhea" id="RHEA:22836"/>
        <dbReference type="Rhea" id="RHEA-COMP:9623"/>
        <dbReference type="Rhea" id="RHEA-COMP:9685"/>
        <dbReference type="Rhea" id="RHEA-COMP:9916"/>
        <dbReference type="Rhea" id="RHEA-COMP:14125"/>
        <dbReference type="ChEBI" id="CHEBI:15378"/>
        <dbReference type="ChEBI" id="CHEBI:16526"/>
        <dbReference type="ChEBI" id="CHEBI:64479"/>
        <dbReference type="ChEBI" id="CHEBI:78449"/>
        <dbReference type="ChEBI" id="CHEBI:78776"/>
        <dbReference type="ChEBI" id="CHEBI:138651"/>
    </reaction>
</comment>
<evidence type="ECO:0000256" key="4">
    <source>
        <dbReference type="ARBA" id="ARBA00014657"/>
    </source>
</evidence>
<evidence type="ECO:0000256" key="15">
    <source>
        <dbReference type="PIRSR" id="PIRSR000447-1"/>
    </source>
</evidence>
<dbReference type="SUPFAM" id="SSF53901">
    <property type="entry name" value="Thiolase-like"/>
    <property type="match status" value="1"/>
</dbReference>
<dbReference type="Proteomes" id="UP000606172">
    <property type="component" value="Unassembled WGS sequence"/>
</dbReference>
<comment type="function">
    <text evidence="11 14">Involved in the type II fatty acid elongation cycle. Catalyzes the elongation of a wide range of acyl-ACP by the addition of two carbons from malonyl-ACP to an acyl acceptor. Can efficiently catalyze the conversion of palmitoleoyl-ACP (cis-hexadec-9-enoyl-ACP) to cis-vaccenoyl-ACP (cis-octadec-11-enoyl-ACP), an essential step in the thermal regulation of fatty acid composition.</text>
</comment>
<keyword evidence="8" id="KW-0443">Lipid metabolism</keyword>
<evidence type="ECO:0000256" key="7">
    <source>
        <dbReference type="ARBA" id="ARBA00022832"/>
    </source>
</evidence>
<dbReference type="InterPro" id="IPR018201">
    <property type="entry name" value="Ketoacyl_synth_AS"/>
</dbReference>
<dbReference type="AlphaFoldDB" id="A0A919VA29"/>
<evidence type="ECO:0000313" key="19">
    <source>
        <dbReference type="Proteomes" id="UP000606172"/>
    </source>
</evidence>
<sequence>MNRVVVTGFGVISPLGLDWSDTWSGLVQGRSGVGVISDFDVTGIPVQIGGQIKGFDPSAVLPAALVRRTGRTTHLALAAAVAALHDAKLEIEPDAAARVGVIVGSAYPPLRAVIDAHAAFERRGFMGISPYAFTAAGVVGPAAEVALHLGARGPSASLSTACATGATCVGEAMELIRSGRADVVLAGGADDTLTAFELAIAARAKALSRRTGDPERASRPFDRQRDGFVMSAGAGILVLESAGHAERRGARIYGELAGYGATTDAYNLTVPDPAGVAVERALRTALTEASAAPEEVGYVNAHGTGTPLNDTAEIKVIRRVFGEHATTVPVSSTKSMTGHMLGAAGAIEAAVALEVLRSGITPPTVNCDDPEDPAMNFVAHKAQHHQVDVAVSNSFGFGGHNAVLVARRWTGGGDGPVR</sequence>
<evidence type="ECO:0000256" key="6">
    <source>
        <dbReference type="ARBA" id="ARBA00022679"/>
    </source>
</evidence>
<comment type="caution">
    <text evidence="18">The sequence shown here is derived from an EMBL/GenBank/DDBJ whole genome shotgun (WGS) entry which is preliminary data.</text>
</comment>
<evidence type="ECO:0000256" key="5">
    <source>
        <dbReference type="ARBA" id="ARBA00022516"/>
    </source>
</evidence>
<evidence type="ECO:0000256" key="2">
    <source>
        <dbReference type="ARBA" id="ARBA00008467"/>
    </source>
</evidence>
<evidence type="ECO:0000256" key="12">
    <source>
        <dbReference type="ARBA" id="ARBA00047318"/>
    </source>
</evidence>
<evidence type="ECO:0000256" key="14">
    <source>
        <dbReference type="PIRNR" id="PIRNR000447"/>
    </source>
</evidence>
<keyword evidence="6 14" id="KW-0808">Transferase</keyword>
<dbReference type="SMART" id="SM00825">
    <property type="entry name" value="PKS_KS"/>
    <property type="match status" value="1"/>
</dbReference>
<reference evidence="18" key="1">
    <citation type="submission" date="2021-01" db="EMBL/GenBank/DDBJ databases">
        <title>Whole genome shotgun sequence of Sinosporangium siamense NBRC 109515.</title>
        <authorList>
            <person name="Komaki H."/>
            <person name="Tamura T."/>
        </authorList>
    </citation>
    <scope>NUCLEOTIDE SEQUENCE</scope>
    <source>
        <strain evidence="18">NBRC 109515</strain>
    </source>
</reference>
<evidence type="ECO:0000256" key="3">
    <source>
        <dbReference type="ARBA" id="ARBA00012356"/>
    </source>
</evidence>
<dbReference type="InterPro" id="IPR020841">
    <property type="entry name" value="PKS_Beta-ketoAc_synthase_dom"/>
</dbReference>
<accession>A0A919VA29</accession>
<dbReference type="Gene3D" id="3.40.47.10">
    <property type="match status" value="1"/>
</dbReference>
<keyword evidence="19" id="KW-1185">Reference proteome</keyword>
<dbReference type="PROSITE" id="PS00606">
    <property type="entry name" value="KS3_1"/>
    <property type="match status" value="1"/>
</dbReference>
<dbReference type="PIRSF" id="PIRSF000447">
    <property type="entry name" value="KAS_II"/>
    <property type="match status" value="1"/>
</dbReference>
<dbReference type="InterPro" id="IPR016039">
    <property type="entry name" value="Thiolase-like"/>
</dbReference>
<comment type="pathway">
    <text evidence="1 14">Lipid metabolism; fatty acid biosynthesis.</text>
</comment>
<dbReference type="EC" id="2.3.1.179" evidence="3 14"/>
<dbReference type="PANTHER" id="PTHR11712">
    <property type="entry name" value="POLYKETIDE SYNTHASE-RELATED"/>
    <property type="match status" value="1"/>
</dbReference>
<dbReference type="Pfam" id="PF00109">
    <property type="entry name" value="ketoacyl-synt"/>
    <property type="match status" value="1"/>
</dbReference>
<keyword evidence="10 14" id="KW-0012">Acyltransferase</keyword>
<dbReference type="PANTHER" id="PTHR11712:SF336">
    <property type="entry name" value="3-OXOACYL-[ACYL-CARRIER-PROTEIN] SYNTHASE, MITOCHONDRIAL"/>
    <property type="match status" value="1"/>
</dbReference>
<proteinExistence type="inferred from homology"/>
<keyword evidence="7" id="KW-0276">Fatty acid metabolism</keyword>
<evidence type="ECO:0000259" key="17">
    <source>
        <dbReference type="PROSITE" id="PS52004"/>
    </source>
</evidence>
<evidence type="ECO:0000256" key="11">
    <source>
        <dbReference type="ARBA" id="ARBA00024006"/>
    </source>
</evidence>
<organism evidence="18 19">
    <name type="scientific">Sinosporangium siamense</name>
    <dbReference type="NCBI Taxonomy" id="1367973"/>
    <lineage>
        <taxon>Bacteria</taxon>
        <taxon>Bacillati</taxon>
        <taxon>Actinomycetota</taxon>
        <taxon>Actinomycetes</taxon>
        <taxon>Streptosporangiales</taxon>
        <taxon>Streptosporangiaceae</taxon>
        <taxon>Sinosporangium</taxon>
    </lineage>
</organism>
<comment type="similarity">
    <text evidence="2 14 16">Belongs to the thiolase-like superfamily. Beta-ketoacyl-ACP synthases family.</text>
</comment>
<dbReference type="InterPro" id="IPR000794">
    <property type="entry name" value="Beta-ketoacyl_synthase"/>
</dbReference>
<dbReference type="PROSITE" id="PS52004">
    <property type="entry name" value="KS3_2"/>
    <property type="match status" value="1"/>
</dbReference>
<evidence type="ECO:0000256" key="1">
    <source>
        <dbReference type="ARBA" id="ARBA00005194"/>
    </source>
</evidence>
<gene>
    <name evidence="18" type="ORF">Ssi02_09250</name>
</gene>
<dbReference type="GO" id="GO:0006633">
    <property type="term" value="P:fatty acid biosynthetic process"/>
    <property type="evidence" value="ECO:0007669"/>
    <property type="project" value="UniProtKB-KW"/>
</dbReference>
<evidence type="ECO:0000256" key="8">
    <source>
        <dbReference type="ARBA" id="ARBA00023098"/>
    </source>
</evidence>
<feature type="active site" description="For beta-ketoacyl synthase activity" evidence="15">
    <location>
        <position position="162"/>
    </location>
</feature>
<keyword evidence="5 14" id="KW-0444">Lipid biosynthesis</keyword>
<dbReference type="NCBIfam" id="NF005589">
    <property type="entry name" value="PRK07314.1"/>
    <property type="match status" value="1"/>
</dbReference>
<dbReference type="Pfam" id="PF02801">
    <property type="entry name" value="Ketoacyl-synt_C"/>
    <property type="match status" value="1"/>
</dbReference>
<dbReference type="InterPro" id="IPR014031">
    <property type="entry name" value="Ketoacyl_synth_C"/>
</dbReference>
<dbReference type="EMBL" id="BOOW01000006">
    <property type="protein sequence ID" value="GII90694.1"/>
    <property type="molecule type" value="Genomic_DNA"/>
</dbReference>
<dbReference type="GO" id="GO:0004315">
    <property type="term" value="F:3-oxoacyl-[acyl-carrier-protein] synthase activity"/>
    <property type="evidence" value="ECO:0007669"/>
    <property type="project" value="UniProtKB-EC"/>
</dbReference>
<dbReference type="InterPro" id="IPR014030">
    <property type="entry name" value="Ketoacyl_synth_N"/>
</dbReference>
<protein>
    <recommendedName>
        <fullName evidence="4 14">3-oxoacyl-[acyl-carrier-protein] synthase 2</fullName>
        <ecNumber evidence="3 14">2.3.1.179</ecNumber>
    </recommendedName>
</protein>
<comment type="catalytic activity">
    <reaction evidence="12 14">
        <text>(9Z)-hexadecenoyl-[ACP] + malonyl-[ACP] + H(+) = 3-oxo-(11Z)-octadecenoyl-[ACP] + holo-[ACP] + CO2</text>
        <dbReference type="Rhea" id="RHEA:55040"/>
        <dbReference type="Rhea" id="RHEA-COMP:9623"/>
        <dbReference type="Rhea" id="RHEA-COMP:9685"/>
        <dbReference type="Rhea" id="RHEA-COMP:10800"/>
        <dbReference type="Rhea" id="RHEA-COMP:14074"/>
        <dbReference type="ChEBI" id="CHEBI:15378"/>
        <dbReference type="ChEBI" id="CHEBI:16526"/>
        <dbReference type="ChEBI" id="CHEBI:64479"/>
        <dbReference type="ChEBI" id="CHEBI:78449"/>
        <dbReference type="ChEBI" id="CHEBI:83989"/>
        <dbReference type="ChEBI" id="CHEBI:138538"/>
        <dbReference type="EC" id="2.3.1.179"/>
    </reaction>
</comment>
<name>A0A919VA29_9ACTN</name>
<dbReference type="FunFam" id="3.40.47.10:FF:000018">
    <property type="entry name" value="3-oxoacyl-[acyl-carrier-protein] synthase 2"/>
    <property type="match status" value="1"/>
</dbReference>
<feature type="domain" description="Ketosynthase family 3 (KS3)" evidence="17">
    <location>
        <begin position="1"/>
        <end position="408"/>
    </location>
</feature>
<evidence type="ECO:0000313" key="18">
    <source>
        <dbReference type="EMBL" id="GII90694.1"/>
    </source>
</evidence>
<evidence type="ECO:0000256" key="10">
    <source>
        <dbReference type="ARBA" id="ARBA00023315"/>
    </source>
</evidence>
<evidence type="ECO:0000256" key="13">
    <source>
        <dbReference type="ARBA" id="ARBA00047659"/>
    </source>
</evidence>
<keyword evidence="9 14" id="KW-0275">Fatty acid biosynthesis</keyword>
<dbReference type="InterPro" id="IPR017568">
    <property type="entry name" value="3-oxoacyl-ACP_synth-2"/>
</dbReference>
<evidence type="ECO:0000256" key="9">
    <source>
        <dbReference type="ARBA" id="ARBA00023160"/>
    </source>
</evidence>